<dbReference type="RefSeq" id="WP_121054780.1">
    <property type="nucleotide sequence ID" value="NZ_CP032751.1"/>
</dbReference>
<dbReference type="GO" id="GO:0003677">
    <property type="term" value="F:DNA binding"/>
    <property type="evidence" value="ECO:0007669"/>
    <property type="project" value="InterPro"/>
</dbReference>
<gene>
    <name evidence="3" type="ORF">LPA65_00225</name>
</gene>
<proteinExistence type="predicted"/>
<organism evidence="3 4">
    <name type="scientific">Lactiplantibacillus argentoratensis</name>
    <dbReference type="NCBI Taxonomy" id="271881"/>
    <lineage>
        <taxon>Bacteria</taxon>
        <taxon>Bacillati</taxon>
        <taxon>Bacillota</taxon>
        <taxon>Bacilli</taxon>
        <taxon>Lactobacillales</taxon>
        <taxon>Lactobacillaceae</taxon>
        <taxon>Lactiplantibacillus</taxon>
    </lineage>
</organism>
<evidence type="ECO:0000259" key="1">
    <source>
        <dbReference type="Pfam" id="PF01609"/>
    </source>
</evidence>
<evidence type="ECO:0000313" key="4">
    <source>
        <dbReference type="Proteomes" id="UP000281644"/>
    </source>
</evidence>
<protein>
    <submittedName>
        <fullName evidence="3">IS5 family transposase</fullName>
    </submittedName>
</protein>
<dbReference type="Proteomes" id="UP000281644">
    <property type="component" value="Chromosome"/>
</dbReference>
<dbReference type="NCBIfam" id="NF033580">
    <property type="entry name" value="transpos_IS5_3"/>
    <property type="match status" value="1"/>
</dbReference>
<dbReference type="KEGG" id="larg:LPA65_00225"/>
<name>A0AAN1UH16_9LACO</name>
<accession>A0AAN1UH16</accession>
<dbReference type="GO" id="GO:0004803">
    <property type="term" value="F:transposase activity"/>
    <property type="evidence" value="ECO:0007669"/>
    <property type="project" value="InterPro"/>
</dbReference>
<dbReference type="EMBL" id="CP032751">
    <property type="protein sequence ID" value="AYJ34303.1"/>
    <property type="molecule type" value="Genomic_DNA"/>
</dbReference>
<dbReference type="AlphaFoldDB" id="A0AAN1UH16"/>
<dbReference type="InterPro" id="IPR002559">
    <property type="entry name" value="Transposase_11"/>
</dbReference>
<dbReference type="GO" id="GO:0006313">
    <property type="term" value="P:DNA transposition"/>
    <property type="evidence" value="ECO:0007669"/>
    <property type="project" value="InterPro"/>
</dbReference>
<dbReference type="InterPro" id="IPR025161">
    <property type="entry name" value="IS402-like_dom"/>
</dbReference>
<reference evidence="3 4" key="1">
    <citation type="submission" date="2018-10" db="EMBL/GenBank/DDBJ databases">
        <title>Genome sequencing of Lactobacillus species.</title>
        <authorList>
            <person name="Baek C."/>
            <person name="Yi H."/>
        </authorList>
    </citation>
    <scope>NUCLEOTIDE SEQUENCE [LARGE SCALE GENOMIC DNA]</scope>
    <source>
        <strain evidence="3 4">DSM 16365</strain>
    </source>
</reference>
<dbReference type="PANTHER" id="PTHR30007:SF0">
    <property type="entry name" value="TRANSPOSASE"/>
    <property type="match status" value="1"/>
</dbReference>
<feature type="domain" description="Insertion element IS402-like" evidence="2">
    <location>
        <begin position="13"/>
        <end position="82"/>
    </location>
</feature>
<dbReference type="Pfam" id="PF13340">
    <property type="entry name" value="DUF4096"/>
    <property type="match status" value="1"/>
</dbReference>
<dbReference type="Pfam" id="PF01609">
    <property type="entry name" value="DDE_Tnp_1"/>
    <property type="match status" value="1"/>
</dbReference>
<evidence type="ECO:0000259" key="2">
    <source>
        <dbReference type="Pfam" id="PF13340"/>
    </source>
</evidence>
<evidence type="ECO:0000313" key="3">
    <source>
        <dbReference type="EMBL" id="AYJ34303.1"/>
    </source>
</evidence>
<dbReference type="PANTHER" id="PTHR30007">
    <property type="entry name" value="PHP DOMAIN PROTEIN"/>
    <property type="match status" value="1"/>
</dbReference>
<sequence length="266" mass="31055">MKSFAHHYSSDISREQFELIRTDLEGIRKRTKPRKVDLYDIFCALLYTLKNGCVWRDLPSDFPNWQSVYYYYRVWSEEQIIDEPSILDKMFKKIIFTLREKQSRSAKTSFIIIDAQSVKNTDTAEHHGYDGGKRISGIKRHLAVDINGLPQAIHITTANVSDRDGASAMLALNYDHLRQVKSVLVDGGYTGSNFAADVYTNLKATVQVAKRNELHKFEVLPQRWIIERSFSWLDKCRRLWKNCERQLNTSRQMVILAFLVLLLKRF</sequence>
<feature type="domain" description="Transposase IS4-like" evidence="1">
    <location>
        <begin position="107"/>
        <end position="262"/>
    </location>
</feature>